<feature type="region of interest" description="Disordered" evidence="3">
    <location>
        <begin position="57"/>
        <end position="130"/>
    </location>
</feature>
<dbReference type="GO" id="GO:0042302">
    <property type="term" value="F:structural constituent of cuticle"/>
    <property type="evidence" value="ECO:0007669"/>
    <property type="project" value="UniProtKB-UniRule"/>
</dbReference>
<feature type="compositionally biased region" description="Pro residues" evidence="3">
    <location>
        <begin position="57"/>
        <end position="108"/>
    </location>
</feature>
<feature type="non-terminal residue" evidence="4">
    <location>
        <position position="1"/>
    </location>
</feature>
<name>A0A1B6DUN8_9HEMI</name>
<dbReference type="AlphaFoldDB" id="A0A1B6DUN8"/>
<dbReference type="PANTHER" id="PTHR12236">
    <property type="entry name" value="STRUCTURAL CONTITUENT OF CUTICLE"/>
    <property type="match status" value="1"/>
</dbReference>
<dbReference type="GO" id="GO:0031012">
    <property type="term" value="C:extracellular matrix"/>
    <property type="evidence" value="ECO:0007669"/>
    <property type="project" value="TreeGrafter"/>
</dbReference>
<protein>
    <recommendedName>
        <fullName evidence="5">Pro-resilin</fullName>
    </recommendedName>
</protein>
<accession>A0A1B6DUN8</accession>
<dbReference type="PROSITE" id="PS00233">
    <property type="entry name" value="CHIT_BIND_RR_1"/>
    <property type="match status" value="1"/>
</dbReference>
<evidence type="ECO:0000256" key="1">
    <source>
        <dbReference type="ARBA" id="ARBA00022460"/>
    </source>
</evidence>
<dbReference type="InterPro" id="IPR031311">
    <property type="entry name" value="CHIT_BIND_RR_consensus"/>
</dbReference>
<feature type="region of interest" description="Disordered" evidence="3">
    <location>
        <begin position="200"/>
        <end position="227"/>
    </location>
</feature>
<dbReference type="EMBL" id="GEDC01007915">
    <property type="protein sequence ID" value="JAS29383.1"/>
    <property type="molecule type" value="Transcribed_RNA"/>
</dbReference>
<evidence type="ECO:0000256" key="3">
    <source>
        <dbReference type="SAM" id="MobiDB-lite"/>
    </source>
</evidence>
<organism evidence="4">
    <name type="scientific">Clastoptera arizonana</name>
    <name type="common">Arizona spittle bug</name>
    <dbReference type="NCBI Taxonomy" id="38151"/>
    <lineage>
        <taxon>Eukaryota</taxon>
        <taxon>Metazoa</taxon>
        <taxon>Ecdysozoa</taxon>
        <taxon>Arthropoda</taxon>
        <taxon>Hexapoda</taxon>
        <taxon>Insecta</taxon>
        <taxon>Pterygota</taxon>
        <taxon>Neoptera</taxon>
        <taxon>Paraneoptera</taxon>
        <taxon>Hemiptera</taxon>
        <taxon>Auchenorrhyncha</taxon>
        <taxon>Cercopoidea</taxon>
        <taxon>Clastopteridae</taxon>
        <taxon>Clastoptera</taxon>
    </lineage>
</organism>
<proteinExistence type="predicted"/>
<dbReference type="GO" id="GO:0005615">
    <property type="term" value="C:extracellular space"/>
    <property type="evidence" value="ECO:0007669"/>
    <property type="project" value="TreeGrafter"/>
</dbReference>
<dbReference type="InterPro" id="IPR000618">
    <property type="entry name" value="Insect_cuticle"/>
</dbReference>
<keyword evidence="1 2" id="KW-0193">Cuticle</keyword>
<dbReference type="PROSITE" id="PS51155">
    <property type="entry name" value="CHIT_BIND_RR_2"/>
    <property type="match status" value="1"/>
</dbReference>
<dbReference type="Pfam" id="PF00379">
    <property type="entry name" value="Chitin_bind_4"/>
    <property type="match status" value="1"/>
</dbReference>
<gene>
    <name evidence="4" type="ORF">g.2985</name>
</gene>
<evidence type="ECO:0008006" key="5">
    <source>
        <dbReference type="Google" id="ProtNLM"/>
    </source>
</evidence>
<reference evidence="4" key="1">
    <citation type="submission" date="2015-12" db="EMBL/GenBank/DDBJ databases">
        <title>De novo transcriptome assembly of four potential Pierce s Disease insect vectors from Arizona vineyards.</title>
        <authorList>
            <person name="Tassone E.E."/>
        </authorList>
    </citation>
    <scope>NUCLEOTIDE SEQUENCE</scope>
</reference>
<dbReference type="PANTHER" id="PTHR12236:SF79">
    <property type="entry name" value="CUTICULAR PROTEIN 50CB-RELATED"/>
    <property type="match status" value="1"/>
</dbReference>
<evidence type="ECO:0000256" key="2">
    <source>
        <dbReference type="PROSITE-ProRule" id="PRU00497"/>
    </source>
</evidence>
<sequence>SVALVSCASSLFLSPASIGVIMFTLQVVGVMCMAALCVAEPPSNQYLPPNKGYDYPKPPVPFPSGPTPTQYPSPQPPSYRPQPSYPAPPPSYGPPTNRPSGPPAPYPPNLDGSNTNQNIGFGPTDHLNQPHVPGMPFDFNYAVKDDYYGTDYSHNAVSDGDVVKGEYRVQLPDGRLQIVKYTADWATGFHADVTYEGQAQYPQGAPSTPFVASQRPNQAYGPPSGPY</sequence>
<evidence type="ECO:0000313" key="4">
    <source>
        <dbReference type="EMBL" id="JAS29383.1"/>
    </source>
</evidence>
<dbReference type="InterPro" id="IPR051217">
    <property type="entry name" value="Insect_Cuticle_Struc_Prot"/>
</dbReference>